<dbReference type="CDD" id="cd02440">
    <property type="entry name" value="AdoMet_MTases"/>
    <property type="match status" value="1"/>
</dbReference>
<keyword evidence="3" id="KW-0489">Methyltransferase</keyword>
<dbReference type="Proteomes" id="UP000823521">
    <property type="component" value="Unassembled WGS sequence"/>
</dbReference>
<proteinExistence type="predicted"/>
<dbReference type="EMBL" id="WVUH01000052">
    <property type="protein sequence ID" value="MBO4206129.1"/>
    <property type="molecule type" value="Genomic_DNA"/>
</dbReference>
<dbReference type="Gene3D" id="3.40.50.150">
    <property type="entry name" value="Vaccinia Virus protein VP39"/>
    <property type="match status" value="1"/>
</dbReference>
<keyword evidence="1" id="KW-0808">Transferase</keyword>
<dbReference type="PANTHER" id="PTHR45681">
    <property type="entry name" value="POLYKETIDE SYNTHASE 44-RELATED"/>
    <property type="match status" value="1"/>
</dbReference>
<evidence type="ECO:0000313" key="3">
    <source>
        <dbReference type="EMBL" id="MBO4206129.1"/>
    </source>
</evidence>
<dbReference type="Pfam" id="PF08242">
    <property type="entry name" value="Methyltransf_12"/>
    <property type="match status" value="1"/>
</dbReference>
<dbReference type="GO" id="GO:0032259">
    <property type="term" value="P:methylation"/>
    <property type="evidence" value="ECO:0007669"/>
    <property type="project" value="UniProtKB-KW"/>
</dbReference>
<dbReference type="PANTHER" id="PTHR45681:SF6">
    <property type="entry name" value="POLYKETIDE SYNTHASE 37"/>
    <property type="match status" value="1"/>
</dbReference>
<keyword evidence="4" id="KW-1185">Reference proteome</keyword>
<dbReference type="SUPFAM" id="SSF53335">
    <property type="entry name" value="S-adenosyl-L-methionine-dependent methyltransferases"/>
    <property type="match status" value="1"/>
</dbReference>
<sequence length="388" mass="42552">MTELLTEGVPPLTTPLDPARYDRFRTGFHAVTGFGQRLLAARLVAVDALPAPGGTVGVEQLRDRFGVLPQYDRLCHALLDILDRAGYLRRAGDRFEVTDRIPEVTGLAADGVAAAEADRLREAYPEVAGYLPLLTTCQARLVEVLDGRVPANEVLFPGGSADLVSAVYRDNVQLDFFNQLCAERVQSHVRQFLQRYPRGYAEVLEVGAGTGGTTGPVLAALGEWADRLRYLYTDVGPVFLRLARRQFGAGRPYLDFARYNVEGSPDDQGFEPHSVDVVLASNVLHATERMASTLVNCHRLLKPGGILVVNEMTRRLDYNTLTFGLAEGWWRYADDEARIPYSPLLDGPGWRAALEQAGFTGVELHGVPVVDPVEQVQSLVVATATGRH</sequence>
<name>A0ABS3VNM8_MICEH</name>
<accession>A0ABS3VNM8</accession>
<dbReference type="InterPro" id="IPR013217">
    <property type="entry name" value="Methyltransf_12"/>
</dbReference>
<dbReference type="RefSeq" id="WP_208812768.1">
    <property type="nucleotide sequence ID" value="NZ_WVUH01000052.1"/>
</dbReference>
<protein>
    <submittedName>
        <fullName evidence="3">Methyltransferase</fullName>
    </submittedName>
</protein>
<reference evidence="3 4" key="1">
    <citation type="submission" date="2019-12" db="EMBL/GenBank/DDBJ databases">
        <title>Whole genome sequencing of endophytic Actinobacterium Micromonospora sp. MPMI6T.</title>
        <authorList>
            <person name="Evv R."/>
            <person name="Podile A.R."/>
        </authorList>
    </citation>
    <scope>NUCLEOTIDE SEQUENCE [LARGE SCALE GENOMIC DNA]</scope>
    <source>
        <strain evidence="3 4">MPMI6</strain>
    </source>
</reference>
<organism evidence="3 4">
    <name type="scientific">Micromonospora echinofusca</name>
    <dbReference type="NCBI Taxonomy" id="47858"/>
    <lineage>
        <taxon>Bacteria</taxon>
        <taxon>Bacillati</taxon>
        <taxon>Actinomycetota</taxon>
        <taxon>Actinomycetes</taxon>
        <taxon>Micromonosporales</taxon>
        <taxon>Micromonosporaceae</taxon>
        <taxon>Micromonospora</taxon>
    </lineage>
</organism>
<comment type="caution">
    <text evidence="3">The sequence shown here is derived from an EMBL/GenBank/DDBJ whole genome shotgun (WGS) entry which is preliminary data.</text>
</comment>
<evidence type="ECO:0000313" key="4">
    <source>
        <dbReference type="Proteomes" id="UP000823521"/>
    </source>
</evidence>
<gene>
    <name evidence="3" type="ORF">GSF22_08930</name>
</gene>
<evidence type="ECO:0000259" key="2">
    <source>
        <dbReference type="Pfam" id="PF08242"/>
    </source>
</evidence>
<dbReference type="InterPro" id="IPR029063">
    <property type="entry name" value="SAM-dependent_MTases_sf"/>
</dbReference>
<evidence type="ECO:0000256" key="1">
    <source>
        <dbReference type="ARBA" id="ARBA00022679"/>
    </source>
</evidence>
<feature type="domain" description="Methyltransferase type 12" evidence="2">
    <location>
        <begin position="204"/>
        <end position="307"/>
    </location>
</feature>
<dbReference type="InterPro" id="IPR050444">
    <property type="entry name" value="Polyketide_Synthase"/>
</dbReference>
<dbReference type="GO" id="GO:0008168">
    <property type="term" value="F:methyltransferase activity"/>
    <property type="evidence" value="ECO:0007669"/>
    <property type="project" value="UniProtKB-KW"/>
</dbReference>